<accession>A0A3L8PWY7</accession>
<name>A0A3L8PWY7_9GAMM</name>
<evidence type="ECO:0000256" key="1">
    <source>
        <dbReference type="SAM" id="Phobius"/>
    </source>
</evidence>
<feature type="transmembrane region" description="Helical" evidence="1">
    <location>
        <begin position="42"/>
        <end position="60"/>
    </location>
</feature>
<protein>
    <recommendedName>
        <fullName evidence="4">Bacterial Pleckstrin homology domain-containing protein</fullName>
    </recommendedName>
</protein>
<dbReference type="OrthoDB" id="5767765at2"/>
<keyword evidence="1" id="KW-1133">Transmembrane helix</keyword>
<comment type="caution">
    <text evidence="2">The sequence shown here is derived from an EMBL/GenBank/DDBJ whole genome shotgun (WGS) entry which is preliminary data.</text>
</comment>
<dbReference type="AlphaFoldDB" id="A0A3L8PWY7"/>
<keyword evidence="1" id="KW-0472">Membrane</keyword>
<feature type="transmembrane region" description="Helical" evidence="1">
    <location>
        <begin position="6"/>
        <end position="30"/>
    </location>
</feature>
<dbReference type="RefSeq" id="WP_121839749.1">
    <property type="nucleotide sequence ID" value="NZ_ML014798.1"/>
</dbReference>
<proteinExistence type="predicted"/>
<keyword evidence="3" id="KW-1185">Reference proteome</keyword>
<dbReference type="Proteomes" id="UP000281474">
    <property type="component" value="Unassembled WGS sequence"/>
</dbReference>
<sequence>MDPISLSLAPLSTMGIIWFVGLFVLLWYVLIKTSSADGFFKYLWVLPIVALISALGYTFVNTWSSELKIEEQQLTLSVPFYSHSWSISEVNWSKVQLVDLTQSSELAISHRENGVGLPEFKLGYFRLKQDFDGKTTALLAITEPRHVLVLPTDNLVVMVSLKHPQQALLLLSPFTDEKQI</sequence>
<organism evidence="2 3">
    <name type="scientific">Parashewanella curva</name>
    <dbReference type="NCBI Taxonomy" id="2338552"/>
    <lineage>
        <taxon>Bacteria</taxon>
        <taxon>Pseudomonadati</taxon>
        <taxon>Pseudomonadota</taxon>
        <taxon>Gammaproteobacteria</taxon>
        <taxon>Alteromonadales</taxon>
        <taxon>Shewanellaceae</taxon>
        <taxon>Parashewanella</taxon>
    </lineage>
</organism>
<keyword evidence="1" id="KW-0812">Transmembrane</keyword>
<evidence type="ECO:0000313" key="3">
    <source>
        <dbReference type="Proteomes" id="UP000281474"/>
    </source>
</evidence>
<dbReference type="EMBL" id="QZEI01000049">
    <property type="protein sequence ID" value="RLV58958.1"/>
    <property type="molecule type" value="Genomic_DNA"/>
</dbReference>
<evidence type="ECO:0008006" key="4">
    <source>
        <dbReference type="Google" id="ProtNLM"/>
    </source>
</evidence>
<evidence type="ECO:0000313" key="2">
    <source>
        <dbReference type="EMBL" id="RLV58958.1"/>
    </source>
</evidence>
<reference evidence="2 3" key="1">
    <citation type="submission" date="2018-09" db="EMBL/GenBank/DDBJ databases">
        <title>Phylogeny of the Shewanellaceae, and recommendation for two new genera, Pseudoshewanella and Parashewanella.</title>
        <authorList>
            <person name="Wang G."/>
        </authorList>
    </citation>
    <scope>NUCLEOTIDE SEQUENCE [LARGE SCALE GENOMIC DNA]</scope>
    <source>
        <strain evidence="2 3">C51</strain>
    </source>
</reference>
<gene>
    <name evidence="2" type="ORF">D5018_14660</name>
</gene>